<feature type="chain" id="PRO_5043628448" evidence="1">
    <location>
        <begin position="23"/>
        <end position="43"/>
    </location>
</feature>
<reference evidence="2" key="1">
    <citation type="submission" date="2022-08" db="EMBL/GenBank/DDBJ databases">
        <authorList>
            <person name="Gutierrez-Valencia J."/>
        </authorList>
    </citation>
    <scope>NUCLEOTIDE SEQUENCE</scope>
</reference>
<name>A0AAV0PWC0_9ROSI</name>
<comment type="caution">
    <text evidence="2">The sequence shown here is derived from an EMBL/GenBank/DDBJ whole genome shotgun (WGS) entry which is preliminary data.</text>
</comment>
<evidence type="ECO:0000256" key="1">
    <source>
        <dbReference type="SAM" id="SignalP"/>
    </source>
</evidence>
<sequence>MGHTRIGAVVLFVVVGVHFVCGQAQRQGSTGGEPIFGGAGGGI</sequence>
<proteinExistence type="predicted"/>
<keyword evidence="1" id="KW-0732">Signal</keyword>
<protein>
    <submittedName>
        <fullName evidence="2">Uncharacterized protein</fullName>
    </submittedName>
</protein>
<dbReference type="AlphaFoldDB" id="A0AAV0PWC0"/>
<keyword evidence="3" id="KW-1185">Reference proteome</keyword>
<accession>A0AAV0PWC0</accession>
<dbReference type="EMBL" id="CAMGYJ010000009">
    <property type="protein sequence ID" value="CAI0475306.1"/>
    <property type="molecule type" value="Genomic_DNA"/>
</dbReference>
<gene>
    <name evidence="2" type="ORF">LITE_LOCUS40373</name>
</gene>
<feature type="signal peptide" evidence="1">
    <location>
        <begin position="1"/>
        <end position="22"/>
    </location>
</feature>
<evidence type="ECO:0000313" key="2">
    <source>
        <dbReference type="EMBL" id="CAI0475306.1"/>
    </source>
</evidence>
<evidence type="ECO:0000313" key="3">
    <source>
        <dbReference type="Proteomes" id="UP001154282"/>
    </source>
</evidence>
<organism evidence="2 3">
    <name type="scientific">Linum tenue</name>
    <dbReference type="NCBI Taxonomy" id="586396"/>
    <lineage>
        <taxon>Eukaryota</taxon>
        <taxon>Viridiplantae</taxon>
        <taxon>Streptophyta</taxon>
        <taxon>Embryophyta</taxon>
        <taxon>Tracheophyta</taxon>
        <taxon>Spermatophyta</taxon>
        <taxon>Magnoliopsida</taxon>
        <taxon>eudicotyledons</taxon>
        <taxon>Gunneridae</taxon>
        <taxon>Pentapetalae</taxon>
        <taxon>rosids</taxon>
        <taxon>fabids</taxon>
        <taxon>Malpighiales</taxon>
        <taxon>Linaceae</taxon>
        <taxon>Linum</taxon>
    </lineage>
</organism>
<dbReference type="Proteomes" id="UP001154282">
    <property type="component" value="Unassembled WGS sequence"/>
</dbReference>